<organism evidence="2 3">
    <name type="scientific">Dankookia rubra</name>
    <dbReference type="NCBI Taxonomy" id="1442381"/>
    <lineage>
        <taxon>Bacteria</taxon>
        <taxon>Pseudomonadati</taxon>
        <taxon>Pseudomonadota</taxon>
        <taxon>Alphaproteobacteria</taxon>
        <taxon>Acetobacterales</taxon>
        <taxon>Roseomonadaceae</taxon>
        <taxon>Dankookia</taxon>
    </lineage>
</organism>
<accession>A0A4R5QK64</accession>
<proteinExistence type="predicted"/>
<protein>
    <submittedName>
        <fullName evidence="2">Glycosyltransferase</fullName>
    </submittedName>
</protein>
<dbReference type="AlphaFoldDB" id="A0A4R5QK64"/>
<keyword evidence="3" id="KW-1185">Reference proteome</keyword>
<dbReference type="InterPro" id="IPR028098">
    <property type="entry name" value="Glyco_trans_4-like_N"/>
</dbReference>
<reference evidence="2 3" key="1">
    <citation type="journal article" date="2016" name="J. Microbiol.">
        <title>Dankookia rubra gen. nov., sp. nov., an alphaproteobacterium isolated from sediment of a shallow stream.</title>
        <authorList>
            <person name="Kim W.H."/>
            <person name="Kim D.H."/>
            <person name="Kang K."/>
            <person name="Ahn T.Y."/>
        </authorList>
    </citation>
    <scope>NUCLEOTIDE SEQUENCE [LARGE SCALE GENOMIC DNA]</scope>
    <source>
        <strain evidence="2 3">JCM30602</strain>
    </source>
</reference>
<gene>
    <name evidence="2" type="ORF">E2C06_08665</name>
</gene>
<dbReference type="Gene3D" id="3.40.50.2000">
    <property type="entry name" value="Glycogen Phosphorylase B"/>
    <property type="match status" value="2"/>
</dbReference>
<dbReference type="OrthoDB" id="9790710at2"/>
<comment type="caution">
    <text evidence="2">The sequence shown here is derived from an EMBL/GenBank/DDBJ whole genome shotgun (WGS) entry which is preliminary data.</text>
</comment>
<feature type="domain" description="Glycosyltransferase subfamily 4-like N-terminal" evidence="1">
    <location>
        <begin position="7"/>
        <end position="165"/>
    </location>
</feature>
<dbReference type="GO" id="GO:0016758">
    <property type="term" value="F:hexosyltransferase activity"/>
    <property type="evidence" value="ECO:0007669"/>
    <property type="project" value="TreeGrafter"/>
</dbReference>
<sequence length="350" mass="35830">MVQHLAPGGLEVMALELARAQSVRHPALVLSLEGEQDAAIAAWPRLEEHRGRLVFAGKRPGLDPALPFRLAALFRRLRPAAVHTHHVGPLLYAGPAARLAGVKARLHTEHDAWHLADPKRARLVRAALAVAAPVLIADAPHVAAAVEAAIGARPQVVLNGVDTDRFRPADQAAKAASRAALGLPGDRAVIGIAARLERVKGVDLAIAAMGQLPGDAILAIAGAGGEAAALREQAAGLGDRVRFLGLLGDMPGFYAALDLYCLPSRNEGLPLALLEAQACGLPVVATEVGGVPAAFDPASGALVPAEDPAALAAALGAGLAGRGGNPRAFVLRHGSLAVAARDYLTLAGMS</sequence>
<evidence type="ECO:0000313" key="2">
    <source>
        <dbReference type="EMBL" id="TDH63111.1"/>
    </source>
</evidence>
<dbReference type="Proteomes" id="UP000295096">
    <property type="component" value="Unassembled WGS sequence"/>
</dbReference>
<dbReference type="PANTHER" id="PTHR45947:SF3">
    <property type="entry name" value="SULFOQUINOVOSYL TRANSFERASE SQD2"/>
    <property type="match status" value="1"/>
</dbReference>
<keyword evidence="2" id="KW-0808">Transferase</keyword>
<dbReference type="EMBL" id="SMSJ01000007">
    <property type="protein sequence ID" value="TDH63111.1"/>
    <property type="molecule type" value="Genomic_DNA"/>
</dbReference>
<dbReference type="SUPFAM" id="SSF53756">
    <property type="entry name" value="UDP-Glycosyltransferase/glycogen phosphorylase"/>
    <property type="match status" value="1"/>
</dbReference>
<evidence type="ECO:0000259" key="1">
    <source>
        <dbReference type="Pfam" id="PF13439"/>
    </source>
</evidence>
<evidence type="ECO:0000313" key="3">
    <source>
        <dbReference type="Proteomes" id="UP000295096"/>
    </source>
</evidence>
<dbReference type="PANTHER" id="PTHR45947">
    <property type="entry name" value="SULFOQUINOVOSYL TRANSFERASE SQD2"/>
    <property type="match status" value="1"/>
</dbReference>
<dbReference type="Pfam" id="PF13439">
    <property type="entry name" value="Glyco_transf_4"/>
    <property type="match status" value="1"/>
</dbReference>
<dbReference type="Pfam" id="PF13692">
    <property type="entry name" value="Glyco_trans_1_4"/>
    <property type="match status" value="1"/>
</dbReference>
<dbReference type="InterPro" id="IPR050194">
    <property type="entry name" value="Glycosyltransferase_grp1"/>
</dbReference>
<name>A0A4R5QK64_9PROT</name>